<protein>
    <submittedName>
        <fullName evidence="2">Hemolysin-type calcium-binding region</fullName>
    </submittedName>
</protein>
<evidence type="ECO:0000259" key="1">
    <source>
        <dbReference type="Pfam" id="PF13403"/>
    </source>
</evidence>
<dbReference type="Pfam" id="PF13403">
    <property type="entry name" value="Hint_2"/>
    <property type="match status" value="1"/>
</dbReference>
<proteinExistence type="predicted"/>
<keyword evidence="3" id="KW-1185">Reference proteome</keyword>
<accession>S5XXX3</accession>
<dbReference type="AlphaFoldDB" id="S5XXX3"/>
<dbReference type="KEGG" id="pami:JCM7686_3111"/>
<evidence type="ECO:0000313" key="2">
    <source>
        <dbReference type="EMBL" id="AGT10147.1"/>
    </source>
</evidence>
<reference evidence="2 3" key="1">
    <citation type="journal article" date="2014" name="BMC Genomics">
        <title>Architecture and functions of a multipartite genome of the methylotrophic bacterium Paracoccus aminophilus JCM 7686, containing primary and secondary chromids.</title>
        <authorList>
            <person name="Dziewit L."/>
            <person name="Czarnecki J."/>
            <person name="Wibberg D."/>
            <person name="Radlinska M."/>
            <person name="Mrozek P."/>
            <person name="Szymczak M."/>
            <person name="Schluter A."/>
            <person name="Puhler A."/>
            <person name="Bartosik D."/>
        </authorList>
    </citation>
    <scope>NUCLEOTIDE SEQUENCE [LARGE SCALE GENOMIC DNA]</scope>
    <source>
        <strain evidence="2">JCM 7686</strain>
    </source>
</reference>
<dbReference type="InterPro" id="IPR028992">
    <property type="entry name" value="Hedgehog/Intein_dom"/>
</dbReference>
<gene>
    <name evidence="2" type="ORF">JCM7686_3111</name>
</gene>
<dbReference type="PATRIC" id="fig|1367847.3.peg.3133"/>
<feature type="domain" description="Hedgehog/Intein (Hint)" evidence="1">
    <location>
        <begin position="172"/>
        <end position="318"/>
    </location>
</feature>
<dbReference type="HOGENOM" id="CLU_052810_4_0_5"/>
<dbReference type="InterPro" id="IPR036844">
    <property type="entry name" value="Hint_dom_sf"/>
</dbReference>
<dbReference type="Proteomes" id="UP000015480">
    <property type="component" value="Chromosome"/>
</dbReference>
<dbReference type="SUPFAM" id="SSF51294">
    <property type="entry name" value="Hedgehog/intein (Hint) domain"/>
    <property type="match status" value="1"/>
</dbReference>
<organism evidence="2 3">
    <name type="scientific">Paracoccus aminophilus JCM 7686</name>
    <dbReference type="NCBI Taxonomy" id="1367847"/>
    <lineage>
        <taxon>Bacteria</taxon>
        <taxon>Pseudomonadati</taxon>
        <taxon>Pseudomonadota</taxon>
        <taxon>Alphaproteobacteria</taxon>
        <taxon>Rhodobacterales</taxon>
        <taxon>Paracoccaceae</taxon>
        <taxon>Paracoccus</taxon>
    </lineage>
</organism>
<sequence>MPTDTVIRAIYLGTHADLDSDPSTPGADQASSLLNMTFGSVENPMSNDLFDLTLHDGDDNGRLDFEDPEGQRSPDYAVFGDAQHYLLTGVVYRATVTYPDGTTATDVPVRIFQSIYTGHLVLVPPGADASAEEIAALTQKPIQSITLTSIIDDNLSYMDVGGYQKPGAPHFICFCRGTLIRTARGEIAVENLRPGDMILTADRGYQPLRWIGSKALSAELLSVFPTLRPVRIAAGALGQNLPARDLYVSRQHRVLISSKIAGRLFGETEILVAAKSLTELDGIDLIEPTDGVEYFHLLFDQHEVIFSEGARTESLYTGDEALKAVDPAARAEIIALFPELIEARRTSAPVRPIITGKALRSLTRRHREKSRALQA</sequence>
<dbReference type="eggNOG" id="COG2931">
    <property type="taxonomic scope" value="Bacteria"/>
</dbReference>
<evidence type="ECO:0000313" key="3">
    <source>
        <dbReference type="Proteomes" id="UP000015480"/>
    </source>
</evidence>
<dbReference type="STRING" id="1367847.JCM7686_3111"/>
<name>S5XXX3_PARAH</name>
<dbReference type="EMBL" id="CP006650">
    <property type="protein sequence ID" value="AGT10147.1"/>
    <property type="molecule type" value="Genomic_DNA"/>
</dbReference>